<comment type="caution">
    <text evidence="2">The sequence shown here is derived from an EMBL/GenBank/DDBJ whole genome shotgun (WGS) entry which is preliminary data.</text>
</comment>
<protein>
    <recommendedName>
        <fullName evidence="4">Transposase domain-containing protein</fullName>
    </recommendedName>
</protein>
<dbReference type="EMBL" id="RJVU01067363">
    <property type="protein sequence ID" value="ROI84230.1"/>
    <property type="molecule type" value="Genomic_DNA"/>
</dbReference>
<dbReference type="PANTHER" id="PTHR46579:SF2">
    <property type="entry name" value="C2H2-TYPE DOMAIN-CONTAINING PROTEIN"/>
    <property type="match status" value="1"/>
</dbReference>
<reference evidence="2 3" key="1">
    <citation type="submission" date="2018-10" db="EMBL/GenBank/DDBJ databases">
        <title>Genome assembly for a Yunnan-Guizhou Plateau 3E fish, Anabarilius grahami (Regan), and its evolutionary and genetic applications.</title>
        <authorList>
            <person name="Jiang W."/>
        </authorList>
    </citation>
    <scope>NUCLEOTIDE SEQUENCE [LARGE SCALE GENOMIC DNA]</scope>
    <source>
        <strain evidence="2">AG-KIZ</strain>
        <tissue evidence="2">Muscle</tissue>
    </source>
</reference>
<keyword evidence="3" id="KW-1185">Reference proteome</keyword>
<sequence length="507" mass="58085">MDIPRLKKRPRRLCEHCDTELCHTQYFDHRKRYFKNGVWEKKSKRARSDNIQRLLLSSHDPTGGSYVPSMCKDLEDNLAGVGEIDESEMHEGPEKEVMEESEEMHPATDSSDNDETADDQSIHLFLDSSDSESVQDDEDISCYMDEYVTEEEENLAKEQSEAYPHIQDGEGHGSDQSRSKKPEDLLIKLLAMMLLSWQSTFKISDNAITLLLCIKQFMSIMGNVLCANSLTAFASIIPKTLFSLRKWTGILRENFLQYVVCPKCMAVYMLTETYELRRDGTKVFKTCGHIPFYNHPQQRSALRKKCGSALLRKAKYSNGKEYVDPIRSYCYKSVVQSLEELVKRPGFEEKCEEWRKRKIPEGVLGDVYDGQIWQDYQYVNGEPFLAEPNNLALMLNVDWFQPFKDAPYSVGAIYLVVLNLPREDRFKEENMILVGLIPGPKEPSLNINAFLDPLVDELQELWHGMILEDSSFLGHQVYRAALLCLSSDIPATRKCGGFVGHGAYRGN</sequence>
<dbReference type="AlphaFoldDB" id="A0A3N0XPD6"/>
<dbReference type="Pfam" id="PF02992">
    <property type="entry name" value="Transposase_21"/>
    <property type="match status" value="1"/>
</dbReference>
<evidence type="ECO:0008006" key="4">
    <source>
        <dbReference type="Google" id="ProtNLM"/>
    </source>
</evidence>
<dbReference type="InterPro" id="IPR004242">
    <property type="entry name" value="Transposase_21"/>
</dbReference>
<feature type="region of interest" description="Disordered" evidence="1">
    <location>
        <begin position="84"/>
        <end position="117"/>
    </location>
</feature>
<dbReference type="PANTHER" id="PTHR46579">
    <property type="entry name" value="F5/8 TYPE C DOMAIN-CONTAINING PROTEIN-RELATED"/>
    <property type="match status" value="1"/>
</dbReference>
<feature type="compositionally biased region" description="Basic and acidic residues" evidence="1">
    <location>
        <begin position="87"/>
        <end position="106"/>
    </location>
</feature>
<accession>A0A3N0XPD6</accession>
<name>A0A3N0XPD6_ANAGA</name>
<gene>
    <name evidence="2" type="ORF">DPX16_20002</name>
</gene>
<evidence type="ECO:0000313" key="2">
    <source>
        <dbReference type="EMBL" id="ROI84230.1"/>
    </source>
</evidence>
<proteinExistence type="predicted"/>
<evidence type="ECO:0000256" key="1">
    <source>
        <dbReference type="SAM" id="MobiDB-lite"/>
    </source>
</evidence>
<dbReference type="Proteomes" id="UP000281406">
    <property type="component" value="Unassembled WGS sequence"/>
</dbReference>
<evidence type="ECO:0000313" key="3">
    <source>
        <dbReference type="Proteomes" id="UP000281406"/>
    </source>
</evidence>
<organism evidence="2 3">
    <name type="scientific">Anabarilius grahami</name>
    <name type="common">Kanglang fish</name>
    <name type="synonym">Barilius grahami</name>
    <dbReference type="NCBI Taxonomy" id="495550"/>
    <lineage>
        <taxon>Eukaryota</taxon>
        <taxon>Metazoa</taxon>
        <taxon>Chordata</taxon>
        <taxon>Craniata</taxon>
        <taxon>Vertebrata</taxon>
        <taxon>Euteleostomi</taxon>
        <taxon>Actinopterygii</taxon>
        <taxon>Neopterygii</taxon>
        <taxon>Teleostei</taxon>
        <taxon>Ostariophysi</taxon>
        <taxon>Cypriniformes</taxon>
        <taxon>Xenocyprididae</taxon>
        <taxon>Xenocypridinae</taxon>
        <taxon>Xenocypridinae incertae sedis</taxon>
        <taxon>Anabarilius</taxon>
    </lineage>
</organism>
<dbReference type="OrthoDB" id="8883994at2759"/>